<dbReference type="NCBIfam" id="TIGR02848">
    <property type="entry name" value="spore_III_AC"/>
    <property type="match status" value="1"/>
</dbReference>
<proteinExistence type="predicted"/>
<organism evidence="2 3">
    <name type="scientific">Proteiniborus ethanoligenes</name>
    <dbReference type="NCBI Taxonomy" id="415015"/>
    <lineage>
        <taxon>Bacteria</taxon>
        <taxon>Bacillati</taxon>
        <taxon>Bacillota</taxon>
        <taxon>Clostridia</taxon>
        <taxon>Eubacteriales</taxon>
        <taxon>Proteiniborus</taxon>
    </lineage>
</organism>
<sequence length="65" mass="7174">MNVDLIFKIAGIGIVVGILHTVLEKAGKEEYAYIVTLAGVVIVFTMVINLISKLFDSVKTIFQLY</sequence>
<gene>
    <name evidence="2" type="ORF">SAMN05660462_00167</name>
</gene>
<feature type="transmembrane region" description="Helical" evidence="1">
    <location>
        <begin position="6"/>
        <end position="23"/>
    </location>
</feature>
<name>A0A1H3K7L1_9FIRM</name>
<dbReference type="Proteomes" id="UP000198625">
    <property type="component" value="Unassembled WGS sequence"/>
</dbReference>
<protein>
    <submittedName>
        <fullName evidence="2">Stage III sporulation protein AC</fullName>
    </submittedName>
</protein>
<evidence type="ECO:0000313" key="2">
    <source>
        <dbReference type="EMBL" id="SDY48207.1"/>
    </source>
</evidence>
<keyword evidence="1" id="KW-0472">Membrane</keyword>
<dbReference type="RefSeq" id="WP_091725902.1">
    <property type="nucleotide sequence ID" value="NZ_FNQE01000001.1"/>
</dbReference>
<evidence type="ECO:0000313" key="3">
    <source>
        <dbReference type="Proteomes" id="UP000198625"/>
    </source>
</evidence>
<accession>A0A1H3K7L1</accession>
<dbReference type="EMBL" id="FNQE01000001">
    <property type="protein sequence ID" value="SDY48207.1"/>
    <property type="molecule type" value="Genomic_DNA"/>
</dbReference>
<keyword evidence="1" id="KW-1133">Transmembrane helix</keyword>
<dbReference type="InterPro" id="IPR025664">
    <property type="entry name" value="Spore_III_AC/AD"/>
</dbReference>
<dbReference type="STRING" id="415015.SAMN05660462_00167"/>
<evidence type="ECO:0000256" key="1">
    <source>
        <dbReference type="SAM" id="Phobius"/>
    </source>
</evidence>
<reference evidence="2 3" key="1">
    <citation type="submission" date="2016-10" db="EMBL/GenBank/DDBJ databases">
        <authorList>
            <person name="de Groot N.N."/>
        </authorList>
    </citation>
    <scope>NUCLEOTIDE SEQUENCE [LARGE SCALE GENOMIC DNA]</scope>
    <source>
        <strain evidence="2 3">DSM 21650</strain>
    </source>
</reference>
<keyword evidence="1" id="KW-0812">Transmembrane</keyword>
<dbReference type="InterPro" id="IPR009570">
    <property type="entry name" value="Spore_III_AC"/>
</dbReference>
<dbReference type="OrthoDB" id="9800383at2"/>
<keyword evidence="3" id="KW-1185">Reference proteome</keyword>
<feature type="transmembrane region" description="Helical" evidence="1">
    <location>
        <begin position="30"/>
        <end position="51"/>
    </location>
</feature>
<dbReference type="AlphaFoldDB" id="A0A1H3K7L1"/>
<dbReference type="Pfam" id="PF06686">
    <property type="entry name" value="SpoIIIAC"/>
    <property type="match status" value="1"/>
</dbReference>